<evidence type="ECO:0000313" key="6">
    <source>
        <dbReference type="Proteomes" id="UP000256690"/>
    </source>
</evidence>
<evidence type="ECO:0000256" key="1">
    <source>
        <dbReference type="ARBA" id="ARBA00001255"/>
    </source>
</evidence>
<keyword evidence="3" id="KW-0119">Carbohydrate metabolism</keyword>
<comment type="catalytic activity">
    <reaction evidence="1">
        <text>Hydrolysis of terminal, non-reducing alpha-D-galactose residues in alpha-D-galactosides, including galactose oligosaccharides, galactomannans and galactolipids.</text>
        <dbReference type="EC" id="3.2.1.22"/>
    </reaction>
</comment>
<comment type="caution">
    <text evidence="5">The sequence shown here is derived from an EMBL/GenBank/DDBJ whole genome shotgun (WGS) entry which is preliminary data.</text>
</comment>
<name>A0A3D8T5J0_9EURO</name>
<proteinExistence type="inferred from homology"/>
<dbReference type="Proteomes" id="UP000256690">
    <property type="component" value="Unassembled WGS sequence"/>
</dbReference>
<dbReference type="InterPro" id="IPR013785">
    <property type="entry name" value="Aldolase_TIM"/>
</dbReference>
<dbReference type="InterPro" id="IPR017853">
    <property type="entry name" value="GH"/>
</dbReference>
<evidence type="ECO:0000256" key="2">
    <source>
        <dbReference type="ARBA" id="ARBA00007240"/>
    </source>
</evidence>
<reference evidence="5 6" key="1">
    <citation type="journal article" date="2018" name="IMA Fungus">
        <title>IMA Genome-F 9: Draft genome sequence of Annulohypoxylon stygium, Aspergillus mulundensis, Berkeleyomyces basicola (syn. Thielaviopsis basicola), Ceratocystis smalleyi, two Cercospora beticola strains, Coleophoma cylindrospora, Fusarium fracticaudum, Phialophora cf. hyalina, and Morchella septimelata.</title>
        <authorList>
            <person name="Wingfield B.D."/>
            <person name="Bills G.F."/>
            <person name="Dong Y."/>
            <person name="Huang W."/>
            <person name="Nel W.J."/>
            <person name="Swalarsk-Parry B.S."/>
            <person name="Vaghefi N."/>
            <person name="Wilken P.M."/>
            <person name="An Z."/>
            <person name="de Beer Z.W."/>
            <person name="De Vos L."/>
            <person name="Chen L."/>
            <person name="Duong T.A."/>
            <person name="Gao Y."/>
            <person name="Hammerbacher A."/>
            <person name="Kikkert J.R."/>
            <person name="Li Y."/>
            <person name="Li H."/>
            <person name="Li K."/>
            <person name="Li Q."/>
            <person name="Liu X."/>
            <person name="Ma X."/>
            <person name="Naidoo K."/>
            <person name="Pethybridge S.J."/>
            <person name="Sun J."/>
            <person name="Steenkamp E.T."/>
            <person name="van der Nest M.A."/>
            <person name="van Wyk S."/>
            <person name="Wingfield M.J."/>
            <person name="Xiong C."/>
            <person name="Yue Q."/>
            <person name="Zhang X."/>
        </authorList>
    </citation>
    <scope>NUCLEOTIDE SEQUENCE [LARGE SCALE GENOMIC DNA]</scope>
    <source>
        <strain evidence="5 6">DSM 5745</strain>
    </source>
</reference>
<dbReference type="FunFam" id="3.20.20.70:FF:000222">
    <property type="entry name" value="Raffinose synthase Sip1 protein"/>
    <property type="match status" value="1"/>
</dbReference>
<protein>
    <submittedName>
        <fullName evidence="5">Uncharacterized protein</fullName>
    </submittedName>
</protein>
<dbReference type="PANTHER" id="PTHR31268:SF32">
    <property type="entry name" value="GALACTINOL--SUCROSE GALACTOSYLTRANSFERASE 2-RELATED"/>
    <property type="match status" value="1"/>
</dbReference>
<dbReference type="InterPro" id="IPR008811">
    <property type="entry name" value="Glycosyl_hydrolases_36"/>
</dbReference>
<dbReference type="RefSeq" id="XP_026609008.1">
    <property type="nucleotide sequence ID" value="XM_026743163.1"/>
</dbReference>
<organism evidence="5 6">
    <name type="scientific">Aspergillus mulundensis</name>
    <dbReference type="NCBI Taxonomy" id="1810919"/>
    <lineage>
        <taxon>Eukaryota</taxon>
        <taxon>Fungi</taxon>
        <taxon>Dikarya</taxon>
        <taxon>Ascomycota</taxon>
        <taxon>Pezizomycotina</taxon>
        <taxon>Eurotiomycetes</taxon>
        <taxon>Eurotiomycetidae</taxon>
        <taxon>Eurotiales</taxon>
        <taxon>Aspergillaceae</taxon>
        <taxon>Aspergillus</taxon>
        <taxon>Aspergillus subgen. Nidulantes</taxon>
    </lineage>
</organism>
<dbReference type="Gene3D" id="3.20.20.70">
    <property type="entry name" value="Aldolase class I"/>
    <property type="match status" value="1"/>
</dbReference>
<dbReference type="GO" id="GO:0004557">
    <property type="term" value="F:alpha-galactosidase activity"/>
    <property type="evidence" value="ECO:0007669"/>
    <property type="project" value="UniProtKB-EC"/>
</dbReference>
<accession>A0A3D8T5J0</accession>
<comment type="catalytic activity">
    <reaction evidence="4">
        <text>alpha-D-galactosyl-(1-&gt;3)-1D-myo-inositol + sucrose = raffinose + myo-inositol</text>
        <dbReference type="Rhea" id="RHEA:20161"/>
        <dbReference type="ChEBI" id="CHEBI:16634"/>
        <dbReference type="ChEBI" id="CHEBI:17268"/>
        <dbReference type="ChEBI" id="CHEBI:17505"/>
        <dbReference type="ChEBI" id="CHEBI:17992"/>
        <dbReference type="EC" id="2.4.1.82"/>
    </reaction>
</comment>
<dbReference type="OrthoDB" id="4664297at2759"/>
<dbReference type="GeneID" id="38111517"/>
<dbReference type="EMBL" id="PVWQ01000001">
    <property type="protein sequence ID" value="RDW93825.1"/>
    <property type="molecule type" value="Genomic_DNA"/>
</dbReference>
<sequence length="858" mass="94487">MAISVTSYPPLGKATCLKSDKVQFRVLLDSDSETDFEVQVWHDIGGYGWKALPLRICPPTVLPSLSSGLVPAHRLVFEGEISRPPHGISNFTIRYREDRDSEWHWANKEQHTGNGELIFLSADLPSQLSGFSAEDFARYFDHLSPDVEVGVRKSEAPGAALWSLSGSVDSARDGHSGIVSLPLGVPSSVSRFFALARIETPWLGPRQGRDKLDLKEDALLCSFLREDGVHVVLLGVTVGDILTVLKSGPNGELVVQSKNDNPAPSRFQVLAAAADDFETAMSALIYEARKLVRPYEITLENDARAQWLSEWYDGLTYCTWNGLGQDLTEDKILSALDELQDNGIKIKALIIDDNWQSLDNDGSRDGWQRGWTQFEANPKAFPNGLARTVSSIREKHRNIEYVVVWHAILGYWGGISPEGSLAATYKTREVTLNSATKPSILTIDPSDIQRFYNDFYAFLSKSGISGVKTDAQSFLDLLSDPNDRKAYTSAYQDAWTISSLRHFGPKVISCMSQIPQTIFHSQLPTNKPTIVLRNSNDFFPDIEDSHAWHVFCNAHNALLTRYLNVLPDWDMFQTSPENGRDYASFHAAARCISGGPIYITDKPGQHDMALIKQMTASTIQGTTIILRPSIVGRTLDMYNDIQEGHILRIGTYHGRAGTGSGIMGLFNVTSGTRSVIIPLGDFPGIYADKEAETGYIVRAHKTGKIADGLLASSAVSVTLEGKGWEVITAYPTTSVTLTTKDNAKQESDTAVSVAVLGLLAKITGIAGLVNSDIYVEESGRLRVDIGIKALGVLGVYFSTLQEWDIDEHFMVLLSGRPVPRKTVWKEDGKVLAIDVEEAWYGLGLEAGWGNEVWVTVLL</sequence>
<evidence type="ECO:0000256" key="4">
    <source>
        <dbReference type="ARBA" id="ARBA00049426"/>
    </source>
</evidence>
<dbReference type="GO" id="GO:0047274">
    <property type="term" value="F:galactinol-sucrose galactosyltransferase activity"/>
    <property type="evidence" value="ECO:0007669"/>
    <property type="project" value="UniProtKB-EC"/>
</dbReference>
<dbReference type="AlphaFoldDB" id="A0A3D8T5J0"/>
<evidence type="ECO:0000256" key="3">
    <source>
        <dbReference type="ARBA" id="ARBA00023277"/>
    </source>
</evidence>
<evidence type="ECO:0000313" key="5">
    <source>
        <dbReference type="EMBL" id="RDW93825.1"/>
    </source>
</evidence>
<dbReference type="PANTHER" id="PTHR31268">
    <property type="match status" value="1"/>
</dbReference>
<dbReference type="SUPFAM" id="SSF51445">
    <property type="entry name" value="(Trans)glycosidases"/>
    <property type="match status" value="1"/>
</dbReference>
<comment type="similarity">
    <text evidence="2">Belongs to the glycosyl hydrolases 36 family.</text>
</comment>
<dbReference type="Pfam" id="PF05691">
    <property type="entry name" value="Raffinose_syn"/>
    <property type="match status" value="1"/>
</dbReference>
<keyword evidence="6" id="KW-1185">Reference proteome</keyword>
<gene>
    <name evidence="5" type="ORF">DSM5745_01147</name>
</gene>
<dbReference type="STRING" id="1810919.A0A3D8T5J0"/>